<accession>W7I070</accession>
<reference evidence="1 2" key="1">
    <citation type="submission" date="2013-05" db="EMBL/GenBank/DDBJ databases">
        <title>Drechslerella stenobrocha genome reveals carnivorous origination and mechanical trapping mechanism of predatory fungi.</title>
        <authorList>
            <person name="Liu X."/>
            <person name="Zhang W."/>
            <person name="Liu K."/>
        </authorList>
    </citation>
    <scope>NUCLEOTIDE SEQUENCE [LARGE SCALE GENOMIC DNA]</scope>
    <source>
        <strain evidence="1 2">248</strain>
    </source>
</reference>
<organism evidence="1 2">
    <name type="scientific">Drechslerella stenobrocha 248</name>
    <dbReference type="NCBI Taxonomy" id="1043628"/>
    <lineage>
        <taxon>Eukaryota</taxon>
        <taxon>Fungi</taxon>
        <taxon>Dikarya</taxon>
        <taxon>Ascomycota</taxon>
        <taxon>Pezizomycotina</taxon>
        <taxon>Orbiliomycetes</taxon>
        <taxon>Orbiliales</taxon>
        <taxon>Orbiliaceae</taxon>
        <taxon>Drechslerella</taxon>
    </lineage>
</organism>
<dbReference type="OrthoDB" id="689350at2759"/>
<name>W7I070_9PEZI</name>
<gene>
    <name evidence="1" type="ORF">DRE_04884</name>
</gene>
<protein>
    <submittedName>
        <fullName evidence="1">Uncharacterized protein</fullName>
    </submittedName>
</protein>
<dbReference type="HOGENOM" id="CLU_134973_3_1_1"/>
<dbReference type="CDD" id="cd00371">
    <property type="entry name" value="HMA"/>
    <property type="match status" value="1"/>
</dbReference>
<dbReference type="Gene3D" id="3.30.70.100">
    <property type="match status" value="1"/>
</dbReference>
<dbReference type="SUPFAM" id="SSF55008">
    <property type="entry name" value="HMA, heavy metal-associated domain"/>
    <property type="match status" value="1"/>
</dbReference>
<dbReference type="InterPro" id="IPR036163">
    <property type="entry name" value="HMA_dom_sf"/>
</dbReference>
<evidence type="ECO:0000313" key="1">
    <source>
        <dbReference type="EMBL" id="EWC45877.1"/>
    </source>
</evidence>
<dbReference type="InterPro" id="IPR006121">
    <property type="entry name" value="HMA_dom"/>
</dbReference>
<dbReference type="AlphaFoldDB" id="W7I070"/>
<sequence length="81" mass="8805">MSDKKTYEFVAEMSCSGCSGAIERALGKWKTKDAGAADIEYSTDLEKKTVTVIAPAELPYQTIYDKINLVKPVSAGREITA</sequence>
<dbReference type="GO" id="GO:0046872">
    <property type="term" value="F:metal ion binding"/>
    <property type="evidence" value="ECO:0007669"/>
    <property type="project" value="InterPro"/>
</dbReference>
<dbReference type="Proteomes" id="UP000024837">
    <property type="component" value="Unassembled WGS sequence"/>
</dbReference>
<evidence type="ECO:0000313" key="2">
    <source>
        <dbReference type="Proteomes" id="UP000024837"/>
    </source>
</evidence>
<proteinExistence type="predicted"/>
<keyword evidence="2" id="KW-1185">Reference proteome</keyword>
<dbReference type="EMBL" id="KI966423">
    <property type="protein sequence ID" value="EWC45877.1"/>
    <property type="molecule type" value="Genomic_DNA"/>
</dbReference>